<dbReference type="InterPro" id="IPR010280">
    <property type="entry name" value="U5_MeTrfase_fam"/>
</dbReference>
<keyword evidence="3 4" id="KW-0949">S-adenosyl-L-methionine</keyword>
<dbReference type="PROSITE" id="PS50926">
    <property type="entry name" value="TRAM"/>
    <property type="match status" value="1"/>
</dbReference>
<feature type="binding site" evidence="4">
    <location>
        <position position="308"/>
    </location>
    <ligand>
        <name>S-adenosyl-L-methionine</name>
        <dbReference type="ChEBI" id="CHEBI:59789"/>
    </ligand>
</feature>
<evidence type="ECO:0000259" key="6">
    <source>
        <dbReference type="PROSITE" id="PS50926"/>
    </source>
</evidence>
<dbReference type="GO" id="GO:0070041">
    <property type="term" value="F:rRNA (uridine-C5-)-methyltransferase activity"/>
    <property type="evidence" value="ECO:0007669"/>
    <property type="project" value="TreeGrafter"/>
</dbReference>
<dbReference type="RefSeq" id="WP_007364605.1">
    <property type="nucleotide sequence ID" value="NZ_ACLR01000034.1"/>
</dbReference>
<evidence type="ECO:0000256" key="5">
    <source>
        <dbReference type="PROSITE-ProRule" id="PRU10015"/>
    </source>
</evidence>
<dbReference type="InterPro" id="IPR029063">
    <property type="entry name" value="SAM-dependent_MTases_sf"/>
</dbReference>
<evidence type="ECO:0000256" key="2">
    <source>
        <dbReference type="ARBA" id="ARBA00022679"/>
    </source>
</evidence>
<dbReference type="Gene3D" id="3.40.50.150">
    <property type="entry name" value="Vaccinia Virus protein VP39"/>
    <property type="match status" value="1"/>
</dbReference>
<feature type="binding site" evidence="4">
    <location>
        <position position="358"/>
    </location>
    <ligand>
        <name>S-adenosyl-L-methionine</name>
        <dbReference type="ChEBI" id="CHEBI:59789"/>
    </ligand>
</feature>
<dbReference type="Gene3D" id="2.40.50.1070">
    <property type="match status" value="1"/>
</dbReference>
<feature type="binding site" evidence="4">
    <location>
        <position position="407"/>
    </location>
    <ligand>
        <name>S-adenosyl-L-methionine</name>
        <dbReference type="ChEBI" id="CHEBI:59789"/>
    </ligand>
</feature>
<sequence length="493" mass="55857">MARKRKEPRYLDDVLIERMGAEGQCVAHVEDKVLFVPYAAPGDRCRIRVGRSKRSYMLGTIEELLEPSPLRVEPRCEVFGACGGCKWQQLPYDEQLRGKSQQAADAMTRIGHIAIEHTEPIVGCEDPWHYRNKVEFTFSKKRWLTEEELKSLPEEASEQELCGVGFHKAGMFDKVLDLHGVTCQIADPIASEIRDYLNDYCLARWEEYPYYDQRAHEGVMRTLLIRTTTLGGLMVLIAFAEGTEELRVQLLEALRERFPQITSLYYMVNTKFNDSLADLPAQLYSGAPYIEENMHGLRYRIGPKSFYQTNSRQAERLYEKVREYAQLKGDEVVYDLYTGAGTIANYLAQSCRSVIGIEYVPEAVEDAFVNRDQNGITNATFYAGDMKAILTDDFVAAHGRPDVLVTDPPRAGMDAPVVEVILRAAPQRIVYVSCNPATQARDLALLMAEGQYRAVKACAVDMFPHTHHVETVALLSKLNTEHHLDIEIGEDED</sequence>
<dbReference type="Proteomes" id="UP000003303">
    <property type="component" value="Unassembled WGS sequence"/>
</dbReference>
<dbReference type="PROSITE" id="PS01230">
    <property type="entry name" value="TRMA_1"/>
    <property type="match status" value="1"/>
</dbReference>
<dbReference type="GO" id="GO:0070475">
    <property type="term" value="P:rRNA base methylation"/>
    <property type="evidence" value="ECO:0007669"/>
    <property type="project" value="TreeGrafter"/>
</dbReference>
<organism evidence="7 8">
    <name type="scientific">Porphyromonas uenonis 60-3</name>
    <dbReference type="NCBI Taxonomy" id="596327"/>
    <lineage>
        <taxon>Bacteria</taxon>
        <taxon>Pseudomonadati</taxon>
        <taxon>Bacteroidota</taxon>
        <taxon>Bacteroidia</taxon>
        <taxon>Bacteroidales</taxon>
        <taxon>Porphyromonadaceae</taxon>
        <taxon>Porphyromonas</taxon>
    </lineage>
</organism>
<dbReference type="NCBIfam" id="TIGR00479">
    <property type="entry name" value="rumA"/>
    <property type="match status" value="1"/>
</dbReference>
<proteinExistence type="inferred from homology"/>
<comment type="similarity">
    <text evidence="4">Belongs to the class I-like SAM-binding methyltransferase superfamily. RNA M5U methyltransferase family.</text>
</comment>
<dbReference type="CDD" id="cd02440">
    <property type="entry name" value="AdoMet_MTases"/>
    <property type="match status" value="1"/>
</dbReference>
<dbReference type="SUPFAM" id="SSF50249">
    <property type="entry name" value="Nucleic acid-binding proteins"/>
    <property type="match status" value="1"/>
</dbReference>
<protein>
    <submittedName>
        <fullName evidence="7">23S rRNA (Uracil-5-)-methyltransferase RumA</fullName>
        <ecNumber evidence="7">2.1.1.-</ecNumber>
    </submittedName>
</protein>
<evidence type="ECO:0000313" key="8">
    <source>
        <dbReference type="Proteomes" id="UP000003303"/>
    </source>
</evidence>
<name>C2M9N7_9PORP</name>
<dbReference type="PANTHER" id="PTHR11061">
    <property type="entry name" value="RNA M5U METHYLTRANSFERASE"/>
    <property type="match status" value="1"/>
</dbReference>
<dbReference type="SUPFAM" id="SSF53335">
    <property type="entry name" value="S-adenosyl-L-methionine-dependent methyltransferases"/>
    <property type="match status" value="1"/>
</dbReference>
<evidence type="ECO:0000256" key="3">
    <source>
        <dbReference type="ARBA" id="ARBA00022691"/>
    </source>
</evidence>
<dbReference type="InterPro" id="IPR002792">
    <property type="entry name" value="TRAM_dom"/>
</dbReference>
<feature type="binding site" evidence="4">
    <location>
        <position position="337"/>
    </location>
    <ligand>
        <name>S-adenosyl-L-methionine</name>
        <dbReference type="ChEBI" id="CHEBI:59789"/>
    </ligand>
</feature>
<evidence type="ECO:0000313" key="7">
    <source>
        <dbReference type="EMBL" id="EEK17570.1"/>
    </source>
</evidence>
<dbReference type="Pfam" id="PF01938">
    <property type="entry name" value="TRAM"/>
    <property type="match status" value="1"/>
</dbReference>
<keyword evidence="1 4" id="KW-0489">Methyltransferase</keyword>
<feature type="active site" description="Nucleophile" evidence="4">
    <location>
        <position position="434"/>
    </location>
</feature>
<comment type="caution">
    <text evidence="7">The sequence shown here is derived from an EMBL/GenBank/DDBJ whole genome shotgun (WGS) entry which is preliminary data.</text>
</comment>
<evidence type="ECO:0000256" key="1">
    <source>
        <dbReference type="ARBA" id="ARBA00022603"/>
    </source>
</evidence>
<gene>
    <name evidence="7" type="primary">rumA</name>
    <name evidence="7" type="ORF">PORUE0001_0187</name>
</gene>
<accession>C2M9N7</accession>
<dbReference type="eggNOG" id="COG2265">
    <property type="taxonomic scope" value="Bacteria"/>
</dbReference>
<feature type="active site" evidence="5">
    <location>
        <position position="434"/>
    </location>
</feature>
<dbReference type="InterPro" id="IPR012340">
    <property type="entry name" value="NA-bd_OB-fold"/>
</dbReference>
<dbReference type="InterPro" id="IPR030390">
    <property type="entry name" value="MeTrfase_TrmA_AS"/>
</dbReference>
<keyword evidence="8" id="KW-1185">Reference proteome</keyword>
<dbReference type="OrthoDB" id="9804590at2"/>
<dbReference type="STRING" id="596327.PORUE0001_0187"/>
<dbReference type="PROSITE" id="PS01231">
    <property type="entry name" value="TRMA_2"/>
    <property type="match status" value="1"/>
</dbReference>
<dbReference type="PANTHER" id="PTHR11061:SF30">
    <property type="entry name" value="TRNA (URACIL(54)-C(5))-METHYLTRANSFERASE"/>
    <property type="match status" value="1"/>
</dbReference>
<reference evidence="7 8" key="1">
    <citation type="submission" date="2009-04" db="EMBL/GenBank/DDBJ databases">
        <authorList>
            <person name="Sebastian Y."/>
            <person name="Madupu R."/>
            <person name="Durkin A.S."/>
            <person name="Torralba M."/>
            <person name="Methe B."/>
            <person name="Sutton G.G."/>
            <person name="Strausberg R.L."/>
            <person name="Nelson K.E."/>
        </authorList>
    </citation>
    <scope>NUCLEOTIDE SEQUENCE [LARGE SCALE GENOMIC DNA]</scope>
    <source>
        <strain evidence="7 8">60-3</strain>
    </source>
</reference>
<dbReference type="FunFam" id="3.40.50.150:FF:000009">
    <property type="entry name" value="23S rRNA (Uracil(1939)-C(5))-methyltransferase RlmD"/>
    <property type="match status" value="1"/>
</dbReference>
<dbReference type="AlphaFoldDB" id="C2M9N7"/>
<dbReference type="EC" id="2.1.1.-" evidence="7"/>
<dbReference type="Gene3D" id="2.40.50.140">
    <property type="entry name" value="Nucleic acid-binding proteins"/>
    <property type="match status" value="1"/>
</dbReference>
<dbReference type="PROSITE" id="PS51687">
    <property type="entry name" value="SAM_MT_RNA_M5U"/>
    <property type="match status" value="1"/>
</dbReference>
<feature type="domain" description="TRAM" evidence="6">
    <location>
        <begin position="4"/>
        <end position="63"/>
    </location>
</feature>
<dbReference type="Pfam" id="PF05958">
    <property type="entry name" value="tRNA_U5-meth_tr"/>
    <property type="match status" value="1"/>
</dbReference>
<keyword evidence="2 4" id="KW-0808">Transferase</keyword>
<dbReference type="EMBL" id="ACLR01000034">
    <property type="protein sequence ID" value="EEK17570.1"/>
    <property type="molecule type" value="Genomic_DNA"/>
</dbReference>
<evidence type="ECO:0000256" key="4">
    <source>
        <dbReference type="PROSITE-ProRule" id="PRU01024"/>
    </source>
</evidence>
<dbReference type="InterPro" id="IPR030391">
    <property type="entry name" value="MeTrfase_TrmA_CS"/>
</dbReference>